<evidence type="ECO:0000256" key="1">
    <source>
        <dbReference type="SAM" id="MobiDB-lite"/>
    </source>
</evidence>
<feature type="signal peptide" evidence="3">
    <location>
        <begin position="1"/>
        <end position="22"/>
    </location>
</feature>
<reference evidence="4" key="3">
    <citation type="submission" date="2020-06" db="EMBL/GenBank/DDBJ databases">
        <authorList>
            <person name="Studholme D.J."/>
        </authorList>
    </citation>
    <scope>NUCLEOTIDE SEQUENCE</scope>
    <source>
        <strain evidence="5">NZFS 2646</strain>
        <strain evidence="4">NZFS 3630</strain>
    </source>
</reference>
<evidence type="ECO:0000313" key="6">
    <source>
        <dbReference type="EMBL" id="RLN52730.1"/>
    </source>
</evidence>
<protein>
    <recommendedName>
        <fullName evidence="10">Cysteine-rich protein</fullName>
    </recommendedName>
</protein>
<reference evidence="4" key="1">
    <citation type="journal article" date="2015" name="Genom Data">
        <title>Genome sequences of six Phytophthora species associated with forests in New Zealand.</title>
        <authorList>
            <person name="Studholme D.J."/>
            <person name="McDougal R.L."/>
            <person name="Sambles C."/>
            <person name="Hansen E."/>
            <person name="Hardy G."/>
            <person name="Grant M."/>
            <person name="Ganley R.J."/>
            <person name="Williams N.M."/>
        </authorList>
    </citation>
    <scope>NUCLEOTIDE SEQUENCE</scope>
    <source>
        <strain evidence="5">NZFS 2646</strain>
        <strain evidence="4">NZFS 3630</strain>
    </source>
</reference>
<feature type="chain" id="PRO_5036338494" description="Cysteine-rich protein" evidence="3">
    <location>
        <begin position="23"/>
        <end position="285"/>
    </location>
</feature>
<feature type="compositionally biased region" description="Low complexity" evidence="1">
    <location>
        <begin position="232"/>
        <end position="248"/>
    </location>
</feature>
<sequence length="285" mass="29242">MAFGSVFQLLSVMALGTSSVMAADSTGSLTMAVGTNGTTVQAVSGTTVFMGTEYNPAKCVLQFLSLECDDTNCAELNGFELECVTQGKQNGKDKKMCECKAEDANSCQNSANPNATSGTVAQFGECSDTQQCVDSYGYITTSTEEGPICAEKLHCLEEVNTTATEPASICHTCMSCIAQNDAADKQLAGVKRFNCSSICPQEILDTVAERNAAGVGIADSYSLTASTSGSDANSSESQTSGSSSSAAGSSSAASVAQHSSLAVILSGLIAVALIAMNVMKKMTVC</sequence>
<evidence type="ECO:0000313" key="7">
    <source>
        <dbReference type="EMBL" id="RLN55930.1"/>
    </source>
</evidence>
<dbReference type="EMBL" id="MBDO02000399">
    <property type="protein sequence ID" value="RLN55930.1"/>
    <property type="molecule type" value="Genomic_DNA"/>
</dbReference>
<dbReference type="OrthoDB" id="156944at2759"/>
<comment type="caution">
    <text evidence="7">The sequence shown here is derived from an EMBL/GenBank/DDBJ whole genome shotgun (WGS) entry which is preliminary data.</text>
</comment>
<evidence type="ECO:0000256" key="3">
    <source>
        <dbReference type="SAM" id="SignalP"/>
    </source>
</evidence>
<evidence type="ECO:0000313" key="9">
    <source>
        <dbReference type="Proteomes" id="UP000284657"/>
    </source>
</evidence>
<feature type="region of interest" description="Disordered" evidence="1">
    <location>
        <begin position="226"/>
        <end position="248"/>
    </location>
</feature>
<dbReference type="EMBL" id="JPWV03000312">
    <property type="protein sequence ID" value="KAG2517395.1"/>
    <property type="molecule type" value="Genomic_DNA"/>
</dbReference>
<gene>
    <name evidence="6" type="ORF">BBJ29_008489</name>
    <name evidence="7" type="ORF">BBP00_00008258</name>
    <name evidence="5" type="ORF">JM16_007420</name>
    <name evidence="4" type="ORF">JM18_007774</name>
</gene>
<proteinExistence type="predicted"/>
<dbReference type="EMBL" id="MBAD02001651">
    <property type="protein sequence ID" value="RLN52730.1"/>
    <property type="molecule type" value="Genomic_DNA"/>
</dbReference>
<dbReference type="EMBL" id="JPWU03000404">
    <property type="protein sequence ID" value="KAG2516756.1"/>
    <property type="molecule type" value="Genomic_DNA"/>
</dbReference>
<dbReference type="AlphaFoldDB" id="A0A3F2RHX4"/>
<feature type="transmembrane region" description="Helical" evidence="2">
    <location>
        <begin position="260"/>
        <end position="279"/>
    </location>
</feature>
<keyword evidence="2" id="KW-0472">Membrane</keyword>
<dbReference type="Proteomes" id="UP000284657">
    <property type="component" value="Unassembled WGS sequence"/>
</dbReference>
<dbReference type="Proteomes" id="UP000792063">
    <property type="component" value="Unassembled WGS sequence"/>
</dbReference>
<reference evidence="8 9" key="2">
    <citation type="submission" date="2018-07" db="EMBL/GenBank/DDBJ databases">
        <title>Genome sequencing of oomycete isolates from Chile give support for New Zealand origin for Phytophthora kernoviae and make available the first Nothophytophthora sp. genome.</title>
        <authorList>
            <person name="Studholme D.J."/>
            <person name="Sanfuentes E."/>
            <person name="Panda P."/>
            <person name="Hill R."/>
            <person name="Sambles C."/>
            <person name="Grant M."/>
            <person name="Williams N.M."/>
            <person name="Mcdougal R.L."/>
        </authorList>
    </citation>
    <scope>NUCLEOTIDE SEQUENCE [LARGE SCALE GENOMIC DNA]</scope>
    <source>
        <strain evidence="7">Chile6</strain>
        <strain evidence="6">Chile7</strain>
    </source>
</reference>
<organism evidence="7 8">
    <name type="scientific">Phytophthora kernoviae</name>
    <dbReference type="NCBI Taxonomy" id="325452"/>
    <lineage>
        <taxon>Eukaryota</taxon>
        <taxon>Sar</taxon>
        <taxon>Stramenopiles</taxon>
        <taxon>Oomycota</taxon>
        <taxon>Peronosporomycetes</taxon>
        <taxon>Peronosporales</taxon>
        <taxon>Peronosporaceae</taxon>
        <taxon>Phytophthora</taxon>
    </lineage>
</organism>
<dbReference type="Proteomes" id="UP000277300">
    <property type="component" value="Unassembled WGS sequence"/>
</dbReference>
<evidence type="ECO:0000313" key="5">
    <source>
        <dbReference type="EMBL" id="KAG2517395.1"/>
    </source>
</evidence>
<keyword evidence="2" id="KW-0812">Transmembrane</keyword>
<evidence type="ECO:0008006" key="10">
    <source>
        <dbReference type="Google" id="ProtNLM"/>
    </source>
</evidence>
<accession>A0A3F2RHX4</accession>
<evidence type="ECO:0000256" key="2">
    <source>
        <dbReference type="SAM" id="Phobius"/>
    </source>
</evidence>
<keyword evidence="2" id="KW-1133">Transmembrane helix</keyword>
<evidence type="ECO:0000313" key="4">
    <source>
        <dbReference type="EMBL" id="KAG2516756.1"/>
    </source>
</evidence>
<dbReference type="Proteomes" id="UP000785171">
    <property type="component" value="Unassembled WGS sequence"/>
</dbReference>
<name>A0A3F2RHX4_9STRA</name>
<evidence type="ECO:0000313" key="8">
    <source>
        <dbReference type="Proteomes" id="UP000277300"/>
    </source>
</evidence>
<keyword evidence="3" id="KW-0732">Signal</keyword>